<accession>A0A2I0W9J3</accession>
<dbReference type="PANTHER" id="PTHR19851:SF7">
    <property type="entry name" value="F-BOX DOMAIN-CONTAINING PROTEIN"/>
    <property type="match status" value="1"/>
</dbReference>
<dbReference type="InterPro" id="IPR016024">
    <property type="entry name" value="ARM-type_fold"/>
</dbReference>
<dbReference type="InterPro" id="IPR011989">
    <property type="entry name" value="ARM-like"/>
</dbReference>
<proteinExistence type="predicted"/>
<dbReference type="InterPro" id="IPR036388">
    <property type="entry name" value="WH-like_DNA-bd_sf"/>
</dbReference>
<dbReference type="OrthoDB" id="1357022at2759"/>
<dbReference type="AlphaFoldDB" id="A0A2I0W9J3"/>
<reference evidence="3 4" key="2">
    <citation type="journal article" date="2017" name="Nature">
        <title>The Apostasia genome and the evolution of orchids.</title>
        <authorList>
            <person name="Zhang G.Q."/>
            <person name="Liu K.W."/>
            <person name="Li Z."/>
            <person name="Lohaus R."/>
            <person name="Hsiao Y.Y."/>
            <person name="Niu S.C."/>
            <person name="Wang J.Y."/>
            <person name="Lin Y.C."/>
            <person name="Xu Q."/>
            <person name="Chen L.J."/>
            <person name="Yoshida K."/>
            <person name="Fujiwara S."/>
            <person name="Wang Z.W."/>
            <person name="Zhang Y.Q."/>
            <person name="Mitsuda N."/>
            <person name="Wang M."/>
            <person name="Liu G.H."/>
            <person name="Pecoraro L."/>
            <person name="Huang H.X."/>
            <person name="Xiao X.J."/>
            <person name="Lin M."/>
            <person name="Wu X.Y."/>
            <person name="Wu W.L."/>
            <person name="Chen Y.Y."/>
            <person name="Chang S.B."/>
            <person name="Sakamoto S."/>
            <person name="Ohme-Takagi M."/>
            <person name="Yagi M."/>
            <person name="Zeng S.J."/>
            <person name="Shen C.Y."/>
            <person name="Yeh C.M."/>
            <person name="Luo Y.B."/>
            <person name="Tsai W.C."/>
            <person name="Van de Peer Y."/>
            <person name="Liu Z.J."/>
        </authorList>
    </citation>
    <scope>NUCLEOTIDE SEQUENCE [LARGE SCALE GENOMIC DNA]</scope>
    <source>
        <tissue evidence="3">The whole plant</tissue>
    </source>
</reference>
<dbReference type="PRINTS" id="PR00364">
    <property type="entry name" value="DISEASERSIST"/>
</dbReference>
<evidence type="ECO:0000256" key="1">
    <source>
        <dbReference type="ARBA" id="ARBA00022737"/>
    </source>
</evidence>
<sequence length="1044" mass="116993">MDPLQAIASATQIVASMVGAVSALEEAYRDLREAPKRIRILELFVCDLENVFKNIKQKHAHKLHNSQLERQHLSLGALIERLHVNLSKARKELSKGKTKSFGKVVWISMVGNPLSKVIQSIRDDLTWWLELKKISDDIEKAVESNAESLPPLLRVTVEQGYPVSKKCHYVRKLLKEDNSAKVILIVGLSGIGKSCLARQVASSPPIRFVHGAVELRFGRWCSRAACNGNRIEYHKRLAKRISWALMQIGFIKNSQEVMSADLEDMTSLLQTALVGKSLLILLDDVWEQDIVERFAKLYNNDCKYLVTTRNEAVFEITEAEKVEICKDDIKEISRDILLHHCLLSRDELPSTAERLLDRCGHHPLTVAVMGKALRKETRLDKWEKAIFNLSTYATWSESPISYTNEKNSESTLTIFGSFEFSLEAMPEQSRTFFLALAAISWTEPVPEACLEALWTVLGQVTLFPLIMSKLVEGSLVIKMDTQLSYHVHDMVSLYLENKTEDAISRILMKSSADSAASIAPWLFIFGKETAKFISKEKMESFLNAQEMQVINTLENIIQSLMASKSISELEASRKSFSVILGPRAAELISTSNGSQALIVAVSKTITTIFTKEDYCDHALSFESTVAIDRLLSLLQDCDNLQSLAIVTNCVAKIAEFGNTSTIDKVLMSVPMNQLAELFAPESEEWYESACTSLMSLTKAGKSKAVEMMMASGIDKRLLVLLKNGSEVAQHHAIVALKTFYELDGVNEQSLLPPGALNNLPWNVRLSFETFKISDRTITCSPKAKLFEDLLDRTLSKERKQVSEALQEMIPIVEKASDPMICEMILKSHLVERLASLLQNRDGEWDRARSESAFILMKLTCSGGEPFIRRILKSDIILELVRMMQYFKEDLQDSAYMALHHIIFGKGSGLFFNRLLQMGVIERLIQGLDSKLLKTKELNMLFLVDLVEAGSKPCIERMLSLGLIEKLVNMEKGGGKLGGGVVRFLRGLELCKNISAAERTVIKQQIVRKVREAVVGHKLESSLVASVEDFVSESSRGSSGSKQRK</sequence>
<keyword evidence="4" id="KW-1185">Reference proteome</keyword>
<gene>
    <name evidence="3" type="ORF">MA16_Dca006335</name>
</gene>
<dbReference type="Proteomes" id="UP000233837">
    <property type="component" value="Unassembled WGS sequence"/>
</dbReference>
<evidence type="ECO:0000313" key="4">
    <source>
        <dbReference type="Proteomes" id="UP000233837"/>
    </source>
</evidence>
<dbReference type="PANTHER" id="PTHR19851">
    <property type="entry name" value="OS02G0203500 PROTEIN"/>
    <property type="match status" value="1"/>
</dbReference>
<dbReference type="EMBL" id="KZ502842">
    <property type="protein sequence ID" value="PKU72335.1"/>
    <property type="molecule type" value="Genomic_DNA"/>
</dbReference>
<name>A0A2I0W9J3_9ASPA</name>
<dbReference type="SUPFAM" id="SSF52540">
    <property type="entry name" value="P-loop containing nucleoside triphosphate hydrolases"/>
    <property type="match status" value="1"/>
</dbReference>
<reference evidence="3 4" key="1">
    <citation type="journal article" date="2016" name="Sci. Rep.">
        <title>The Dendrobium catenatum Lindl. genome sequence provides insights into polysaccharide synthase, floral development and adaptive evolution.</title>
        <authorList>
            <person name="Zhang G.Q."/>
            <person name="Xu Q."/>
            <person name="Bian C."/>
            <person name="Tsai W.C."/>
            <person name="Yeh C.M."/>
            <person name="Liu K.W."/>
            <person name="Yoshida K."/>
            <person name="Zhang L.S."/>
            <person name="Chang S.B."/>
            <person name="Chen F."/>
            <person name="Shi Y."/>
            <person name="Su Y.Y."/>
            <person name="Zhang Y.Q."/>
            <person name="Chen L.J."/>
            <person name="Yin Y."/>
            <person name="Lin M."/>
            <person name="Huang H."/>
            <person name="Deng H."/>
            <person name="Wang Z.W."/>
            <person name="Zhu S.L."/>
            <person name="Zhao X."/>
            <person name="Deng C."/>
            <person name="Niu S.C."/>
            <person name="Huang J."/>
            <person name="Wang M."/>
            <person name="Liu G.H."/>
            <person name="Yang H.J."/>
            <person name="Xiao X.J."/>
            <person name="Hsiao Y.Y."/>
            <person name="Wu W.L."/>
            <person name="Chen Y.Y."/>
            <person name="Mitsuda N."/>
            <person name="Ohme-Takagi M."/>
            <person name="Luo Y.B."/>
            <person name="Van de Peer Y."/>
            <person name="Liu Z.J."/>
        </authorList>
    </citation>
    <scope>NUCLEOTIDE SEQUENCE [LARGE SCALE GENOMIC DNA]</scope>
    <source>
        <tissue evidence="3">The whole plant</tissue>
    </source>
</reference>
<feature type="domain" description="NB-ARC" evidence="2">
    <location>
        <begin position="171"/>
        <end position="320"/>
    </location>
</feature>
<dbReference type="Gene3D" id="1.25.10.10">
    <property type="entry name" value="Leucine-rich Repeat Variant"/>
    <property type="match status" value="2"/>
</dbReference>
<dbReference type="InterPro" id="IPR002182">
    <property type="entry name" value="NB-ARC"/>
</dbReference>
<dbReference type="Pfam" id="PF00931">
    <property type="entry name" value="NB-ARC"/>
    <property type="match status" value="1"/>
</dbReference>
<dbReference type="Gene3D" id="1.10.8.430">
    <property type="entry name" value="Helical domain of apoptotic protease-activating factors"/>
    <property type="match status" value="1"/>
</dbReference>
<evidence type="ECO:0000259" key="2">
    <source>
        <dbReference type="Pfam" id="PF00931"/>
    </source>
</evidence>
<dbReference type="SUPFAM" id="SSF48371">
    <property type="entry name" value="ARM repeat"/>
    <property type="match status" value="1"/>
</dbReference>
<keyword evidence="1" id="KW-0677">Repeat</keyword>
<dbReference type="GO" id="GO:0043531">
    <property type="term" value="F:ADP binding"/>
    <property type="evidence" value="ECO:0007669"/>
    <property type="project" value="InterPro"/>
</dbReference>
<protein>
    <submittedName>
        <fullName evidence="3">Disease resistance protein</fullName>
    </submittedName>
</protein>
<dbReference type="Gene3D" id="1.10.10.10">
    <property type="entry name" value="Winged helix-like DNA-binding domain superfamily/Winged helix DNA-binding domain"/>
    <property type="match status" value="1"/>
</dbReference>
<dbReference type="InterPro" id="IPR027417">
    <property type="entry name" value="P-loop_NTPase"/>
</dbReference>
<dbReference type="InterPro" id="IPR042197">
    <property type="entry name" value="Apaf_helical"/>
</dbReference>
<organism evidence="3 4">
    <name type="scientific">Dendrobium catenatum</name>
    <dbReference type="NCBI Taxonomy" id="906689"/>
    <lineage>
        <taxon>Eukaryota</taxon>
        <taxon>Viridiplantae</taxon>
        <taxon>Streptophyta</taxon>
        <taxon>Embryophyta</taxon>
        <taxon>Tracheophyta</taxon>
        <taxon>Spermatophyta</taxon>
        <taxon>Magnoliopsida</taxon>
        <taxon>Liliopsida</taxon>
        <taxon>Asparagales</taxon>
        <taxon>Orchidaceae</taxon>
        <taxon>Epidendroideae</taxon>
        <taxon>Malaxideae</taxon>
        <taxon>Dendrobiinae</taxon>
        <taxon>Dendrobium</taxon>
    </lineage>
</organism>
<evidence type="ECO:0000313" key="3">
    <source>
        <dbReference type="EMBL" id="PKU72335.1"/>
    </source>
</evidence>
<dbReference type="Gene3D" id="3.40.50.300">
    <property type="entry name" value="P-loop containing nucleotide triphosphate hydrolases"/>
    <property type="match status" value="1"/>
</dbReference>